<keyword evidence="5 15" id="KW-0812">Transmembrane</keyword>
<evidence type="ECO:0000256" key="2">
    <source>
        <dbReference type="ARBA" id="ARBA00006434"/>
    </source>
</evidence>
<dbReference type="EMBL" id="FMZE01000001">
    <property type="protein sequence ID" value="SDC06577.1"/>
    <property type="molecule type" value="Genomic_DNA"/>
</dbReference>
<dbReference type="Gene3D" id="1.20.1730.10">
    <property type="entry name" value="Sodium/glucose cotransporter"/>
    <property type="match status" value="1"/>
</dbReference>
<feature type="transmembrane region" description="Helical" evidence="15">
    <location>
        <begin position="6"/>
        <end position="22"/>
    </location>
</feature>
<dbReference type="GO" id="GO:0005886">
    <property type="term" value="C:plasma membrane"/>
    <property type="evidence" value="ECO:0007669"/>
    <property type="project" value="UniProtKB-SubCell"/>
</dbReference>
<dbReference type="PANTHER" id="PTHR48086">
    <property type="entry name" value="SODIUM/PROLINE SYMPORTER-RELATED"/>
    <property type="match status" value="1"/>
</dbReference>
<evidence type="ECO:0000313" key="16">
    <source>
        <dbReference type="EMBL" id="SDC06577.1"/>
    </source>
</evidence>
<comment type="catalytic activity">
    <reaction evidence="12">
        <text>L-proline(in) + Na(+)(in) = L-proline(out) + Na(+)(out)</text>
        <dbReference type="Rhea" id="RHEA:28967"/>
        <dbReference type="ChEBI" id="CHEBI:29101"/>
        <dbReference type="ChEBI" id="CHEBI:60039"/>
    </reaction>
</comment>
<keyword evidence="6" id="KW-0769">Symport</keyword>
<accession>A0A222VMQ7</accession>
<evidence type="ECO:0000256" key="11">
    <source>
        <dbReference type="ARBA" id="ARBA00023201"/>
    </source>
</evidence>
<feature type="transmembrane region" description="Helical" evidence="15">
    <location>
        <begin position="157"/>
        <end position="179"/>
    </location>
</feature>
<feature type="transmembrane region" description="Helical" evidence="15">
    <location>
        <begin position="42"/>
        <end position="67"/>
    </location>
</feature>
<dbReference type="RefSeq" id="WP_091795324.1">
    <property type="nucleotide sequence ID" value="NZ_CP016353.1"/>
</dbReference>
<comment type="similarity">
    <text evidence="2 13">Belongs to the sodium:solute symporter (SSF) (TC 2.A.21) family.</text>
</comment>
<feature type="transmembrane region" description="Helical" evidence="15">
    <location>
        <begin position="364"/>
        <end position="385"/>
    </location>
</feature>
<evidence type="ECO:0000313" key="17">
    <source>
        <dbReference type="Proteomes" id="UP000199494"/>
    </source>
</evidence>
<evidence type="ECO:0000256" key="10">
    <source>
        <dbReference type="ARBA" id="ARBA00023136"/>
    </source>
</evidence>
<dbReference type="OrthoDB" id="9789704at2"/>
<keyword evidence="3" id="KW-0813">Transport</keyword>
<dbReference type="InterPro" id="IPR050277">
    <property type="entry name" value="Sodium:Solute_Symporter"/>
</dbReference>
<feature type="transmembrane region" description="Helical" evidence="15">
    <location>
        <begin position="73"/>
        <end position="93"/>
    </location>
</feature>
<dbReference type="Proteomes" id="UP000199494">
    <property type="component" value="Unassembled WGS sequence"/>
</dbReference>
<organism evidence="16 17">
    <name type="scientific">Prauserella marina</name>
    <dbReference type="NCBI Taxonomy" id="530584"/>
    <lineage>
        <taxon>Bacteria</taxon>
        <taxon>Bacillati</taxon>
        <taxon>Actinomycetota</taxon>
        <taxon>Actinomycetes</taxon>
        <taxon>Pseudonocardiales</taxon>
        <taxon>Pseudonocardiaceae</taxon>
        <taxon>Prauserella</taxon>
    </lineage>
</organism>
<feature type="region of interest" description="Disordered" evidence="14">
    <location>
        <begin position="490"/>
        <end position="512"/>
    </location>
</feature>
<feature type="transmembrane region" description="Helical" evidence="15">
    <location>
        <begin position="273"/>
        <end position="294"/>
    </location>
</feature>
<evidence type="ECO:0000256" key="4">
    <source>
        <dbReference type="ARBA" id="ARBA00022475"/>
    </source>
</evidence>
<evidence type="ECO:0000256" key="6">
    <source>
        <dbReference type="ARBA" id="ARBA00022847"/>
    </source>
</evidence>
<feature type="transmembrane region" description="Helical" evidence="15">
    <location>
        <begin position="425"/>
        <end position="443"/>
    </location>
</feature>
<dbReference type="PROSITE" id="PS50283">
    <property type="entry name" value="NA_SOLUT_SYMP_3"/>
    <property type="match status" value="1"/>
</dbReference>
<reference evidence="16 17" key="1">
    <citation type="submission" date="2016-10" db="EMBL/GenBank/DDBJ databases">
        <authorList>
            <person name="de Groot N.N."/>
        </authorList>
    </citation>
    <scope>NUCLEOTIDE SEQUENCE [LARGE SCALE GENOMIC DNA]</scope>
    <source>
        <strain evidence="16 17">CGMCC 4.5506</strain>
    </source>
</reference>
<feature type="transmembrane region" description="Helical" evidence="15">
    <location>
        <begin position="186"/>
        <end position="211"/>
    </location>
</feature>
<keyword evidence="9" id="KW-0406">Ion transport</keyword>
<keyword evidence="17" id="KW-1185">Reference proteome</keyword>
<evidence type="ECO:0000256" key="14">
    <source>
        <dbReference type="SAM" id="MobiDB-lite"/>
    </source>
</evidence>
<evidence type="ECO:0000256" key="15">
    <source>
        <dbReference type="SAM" id="Phobius"/>
    </source>
</evidence>
<evidence type="ECO:0000256" key="8">
    <source>
        <dbReference type="ARBA" id="ARBA00023053"/>
    </source>
</evidence>
<dbReference type="PANTHER" id="PTHR48086:SF3">
    <property type="entry name" value="SODIUM_PROLINE SYMPORTER"/>
    <property type="match status" value="1"/>
</dbReference>
<keyword evidence="11" id="KW-0739">Sodium transport</keyword>
<dbReference type="Pfam" id="PF00474">
    <property type="entry name" value="SSF"/>
    <property type="match status" value="1"/>
</dbReference>
<evidence type="ECO:0000256" key="1">
    <source>
        <dbReference type="ARBA" id="ARBA00004651"/>
    </source>
</evidence>
<dbReference type="CDD" id="cd11477">
    <property type="entry name" value="SLC5sbd_u1"/>
    <property type="match status" value="1"/>
</dbReference>
<proteinExistence type="inferred from homology"/>
<evidence type="ECO:0000256" key="12">
    <source>
        <dbReference type="ARBA" id="ARBA00033708"/>
    </source>
</evidence>
<evidence type="ECO:0000256" key="5">
    <source>
        <dbReference type="ARBA" id="ARBA00022692"/>
    </source>
</evidence>
<evidence type="ECO:0000256" key="13">
    <source>
        <dbReference type="RuleBase" id="RU362091"/>
    </source>
</evidence>
<dbReference type="AlphaFoldDB" id="A0A222VMQ7"/>
<evidence type="ECO:0000256" key="3">
    <source>
        <dbReference type="ARBA" id="ARBA00022448"/>
    </source>
</evidence>
<gene>
    <name evidence="16" type="ORF">SAMN05421630_101292</name>
</gene>
<dbReference type="InterPro" id="IPR001734">
    <property type="entry name" value="Na/solute_symporter"/>
</dbReference>
<feature type="transmembrane region" description="Helical" evidence="15">
    <location>
        <begin position="231"/>
        <end position="253"/>
    </location>
</feature>
<feature type="transmembrane region" description="Helical" evidence="15">
    <location>
        <begin position="130"/>
        <end position="151"/>
    </location>
</feature>
<dbReference type="GO" id="GO:0015293">
    <property type="term" value="F:symporter activity"/>
    <property type="evidence" value="ECO:0007669"/>
    <property type="project" value="UniProtKB-KW"/>
</dbReference>
<keyword evidence="10 15" id="KW-0472">Membrane</keyword>
<protein>
    <submittedName>
        <fullName evidence="16">Solute:Na+ symporter, SSS family</fullName>
    </submittedName>
</protein>
<dbReference type="STRING" id="530584.SAMN05421630_101292"/>
<feature type="transmembrane region" description="Helical" evidence="15">
    <location>
        <begin position="455"/>
        <end position="478"/>
    </location>
</feature>
<name>A0A222VMQ7_9PSEU</name>
<evidence type="ECO:0000256" key="9">
    <source>
        <dbReference type="ARBA" id="ARBA00023065"/>
    </source>
</evidence>
<feature type="transmembrane region" description="Helical" evidence="15">
    <location>
        <begin position="306"/>
        <end position="326"/>
    </location>
</feature>
<keyword evidence="8" id="KW-0915">Sodium</keyword>
<feature type="transmembrane region" description="Helical" evidence="15">
    <location>
        <begin position="391"/>
        <end position="418"/>
    </location>
</feature>
<dbReference type="GO" id="GO:0006814">
    <property type="term" value="P:sodium ion transport"/>
    <property type="evidence" value="ECO:0007669"/>
    <property type="project" value="UniProtKB-KW"/>
</dbReference>
<evidence type="ECO:0000256" key="7">
    <source>
        <dbReference type="ARBA" id="ARBA00022989"/>
    </source>
</evidence>
<keyword evidence="4" id="KW-1003">Cell membrane</keyword>
<keyword evidence="7 15" id="KW-1133">Transmembrane helix</keyword>
<dbReference type="InterPro" id="IPR038377">
    <property type="entry name" value="Na/Glc_symporter_sf"/>
</dbReference>
<dbReference type="KEGG" id="pmad:BAY61_09655"/>
<comment type="subcellular location">
    <subcellularLocation>
        <location evidence="1">Cell membrane</location>
        <topology evidence="1">Multi-pass membrane protein</topology>
    </subcellularLocation>
</comment>
<sequence>MSTLDWLVMSAYSLVIIAIGVWSRRRIHDTADFFTAGGKLPWWLSGISHHMSGYSASFFVAVAAVAYSEGFSTYIWTALAVGVAVLTGSLLFAPRWARLRMRFGVQSPLEYLAIRYNVPTQQILAYSGGLLKIVDVGAKWAATAILLYVFAGIPLEWGVLATGAVTLVYCTIGGIWADVLNDAAQFAIQLIAGTVMLVAVLMHLDGFSTLWTMWERLPDSHSRPFSEQYTVTFVVAYTIVQTLAYSGGTWNLAQRFISSPDGASARRSGIFSAVLYVTWPLILLIPMFAAPLLLPDLGNPEHSYAQLALTLLPPGLVGLVLAGLFAQTMSVTGSDANTVAAVVTRDVLPVVFRRSREFTSKGQLVTGRVVTFAFIALSMAIAISAESLGGVLGIIVLWFSALIGPIAIPMLFGLLPLFRRCGPSAALAGWAAGLVTFGLNRYVLGDWVASLNPNLTTTITVAGPIAVSFVVFVLVGFLRPWRDAESAALVSSLGSDPEAERRDEEPEPVPAA</sequence>